<dbReference type="STRING" id="1077348.A0A2G8RYC1"/>
<dbReference type="OrthoDB" id="3354175at2759"/>
<keyword evidence="1" id="KW-0812">Transmembrane</keyword>
<proteinExistence type="predicted"/>
<protein>
    <submittedName>
        <fullName evidence="2">Uncharacterized protein</fullName>
    </submittedName>
</protein>
<evidence type="ECO:0000256" key="1">
    <source>
        <dbReference type="SAM" id="Phobius"/>
    </source>
</evidence>
<reference evidence="2 3" key="1">
    <citation type="journal article" date="2015" name="Sci. Rep.">
        <title>Chromosome-level genome map provides insights into diverse defense mechanisms in the medicinal fungus Ganoderma sinense.</title>
        <authorList>
            <person name="Zhu Y."/>
            <person name="Xu J."/>
            <person name="Sun C."/>
            <person name="Zhou S."/>
            <person name="Xu H."/>
            <person name="Nelson D.R."/>
            <person name="Qian J."/>
            <person name="Song J."/>
            <person name="Luo H."/>
            <person name="Xiang L."/>
            <person name="Li Y."/>
            <person name="Xu Z."/>
            <person name="Ji A."/>
            <person name="Wang L."/>
            <person name="Lu S."/>
            <person name="Hayward A."/>
            <person name="Sun W."/>
            <person name="Li X."/>
            <person name="Schwartz D.C."/>
            <person name="Wang Y."/>
            <person name="Chen S."/>
        </authorList>
    </citation>
    <scope>NUCLEOTIDE SEQUENCE [LARGE SCALE GENOMIC DNA]</scope>
    <source>
        <strain evidence="2 3">ZZ0214-1</strain>
    </source>
</reference>
<gene>
    <name evidence="2" type="ORF">GSI_12074</name>
</gene>
<keyword evidence="1" id="KW-0472">Membrane</keyword>
<keyword evidence="1" id="KW-1133">Transmembrane helix</keyword>
<evidence type="ECO:0000313" key="2">
    <source>
        <dbReference type="EMBL" id="PIL26318.1"/>
    </source>
</evidence>
<dbReference type="Proteomes" id="UP000230002">
    <property type="component" value="Unassembled WGS sequence"/>
</dbReference>
<feature type="transmembrane region" description="Helical" evidence="1">
    <location>
        <begin position="20"/>
        <end position="44"/>
    </location>
</feature>
<evidence type="ECO:0000313" key="3">
    <source>
        <dbReference type="Proteomes" id="UP000230002"/>
    </source>
</evidence>
<comment type="caution">
    <text evidence="2">The sequence shown here is derived from an EMBL/GenBank/DDBJ whole genome shotgun (WGS) entry which is preliminary data.</text>
</comment>
<feature type="transmembrane region" description="Helical" evidence="1">
    <location>
        <begin position="56"/>
        <end position="76"/>
    </location>
</feature>
<feature type="transmembrane region" description="Helical" evidence="1">
    <location>
        <begin position="245"/>
        <end position="268"/>
    </location>
</feature>
<feature type="transmembrane region" description="Helical" evidence="1">
    <location>
        <begin position="200"/>
        <end position="225"/>
    </location>
</feature>
<dbReference type="EMBL" id="AYKW01000045">
    <property type="protein sequence ID" value="PIL26318.1"/>
    <property type="molecule type" value="Genomic_DNA"/>
</dbReference>
<name>A0A2G8RYC1_9APHY</name>
<keyword evidence="3" id="KW-1185">Reference proteome</keyword>
<sequence>MPHSDHSHLDPLPLPKAELIALFLESLLFGVFLVLYSISIWILLSRDQRSGHQRSTVNKGMLGTATVMFVLAVAHLCFDVQRALEGFIAHGGTPTGTLDFYFQLSNPTEVTKSVIYVTQTLVGDAFVAYRLYVVYNRNPWMLALPCVLLFGTSKTDVDPSPLLDSTFATVVNVDAVAGYGVCYSLAHAEGAVFASNLRPWITSFFSLSLTTNVLATILLAGRIMWSNHKAKKYRTSYAAVTHWSVIETIVQSAAIYSAALISLLATYVAKSNAQYICIDALNPVIGITFTLIIIRVGLSETASTHSKGHLADSVGGAPSTLGTSQPYPLRPLAVSVSVARTHDRPSFDEYDQKADTAAEFDVDIDIESRVSPGS</sequence>
<feature type="transmembrane region" description="Helical" evidence="1">
    <location>
        <begin position="280"/>
        <end position="298"/>
    </location>
</feature>
<dbReference type="AlphaFoldDB" id="A0A2G8RYC1"/>
<accession>A0A2G8RYC1</accession>
<organism evidence="2 3">
    <name type="scientific">Ganoderma sinense ZZ0214-1</name>
    <dbReference type="NCBI Taxonomy" id="1077348"/>
    <lineage>
        <taxon>Eukaryota</taxon>
        <taxon>Fungi</taxon>
        <taxon>Dikarya</taxon>
        <taxon>Basidiomycota</taxon>
        <taxon>Agaricomycotina</taxon>
        <taxon>Agaricomycetes</taxon>
        <taxon>Polyporales</taxon>
        <taxon>Polyporaceae</taxon>
        <taxon>Ganoderma</taxon>
    </lineage>
</organism>